<dbReference type="Gene3D" id="6.10.340.10">
    <property type="match status" value="1"/>
</dbReference>
<evidence type="ECO:0000256" key="2">
    <source>
        <dbReference type="ARBA" id="ARBA00023012"/>
    </source>
</evidence>
<dbReference type="InterPro" id="IPR010559">
    <property type="entry name" value="Sig_transdc_His_kin_internal"/>
</dbReference>
<dbReference type="InterPro" id="IPR005467">
    <property type="entry name" value="His_kinase_dom"/>
</dbReference>
<comment type="caution">
    <text evidence="5">The sequence shown here is derived from an EMBL/GenBank/DDBJ whole genome shotgun (WGS) entry which is preliminary data.</text>
</comment>
<dbReference type="EMBL" id="NXNG01000001">
    <property type="protein sequence ID" value="PWT29027.1"/>
    <property type="molecule type" value="Genomic_DNA"/>
</dbReference>
<dbReference type="InterPro" id="IPR003594">
    <property type="entry name" value="HATPase_dom"/>
</dbReference>
<dbReference type="PANTHER" id="PTHR34220">
    <property type="entry name" value="SENSOR HISTIDINE KINASE YPDA"/>
    <property type="match status" value="1"/>
</dbReference>
<keyword evidence="3" id="KW-0472">Membrane</keyword>
<dbReference type="PANTHER" id="PTHR34220:SF7">
    <property type="entry name" value="SENSOR HISTIDINE KINASE YPDA"/>
    <property type="match status" value="1"/>
</dbReference>
<evidence type="ECO:0000256" key="1">
    <source>
        <dbReference type="ARBA" id="ARBA00022777"/>
    </source>
</evidence>
<organism evidence="5 6">
    <name type="scientific">Butyrivibrio fibrisolvens</name>
    <dbReference type="NCBI Taxonomy" id="831"/>
    <lineage>
        <taxon>Bacteria</taxon>
        <taxon>Bacillati</taxon>
        <taxon>Bacillota</taxon>
        <taxon>Clostridia</taxon>
        <taxon>Lachnospirales</taxon>
        <taxon>Lachnospiraceae</taxon>
        <taxon>Butyrivibrio</taxon>
    </lineage>
</organism>
<feature type="domain" description="Histidine kinase" evidence="4">
    <location>
        <begin position="400"/>
        <end position="606"/>
    </location>
</feature>
<keyword evidence="1 5" id="KW-0418">Kinase</keyword>
<feature type="transmembrane region" description="Helical" evidence="3">
    <location>
        <begin position="21"/>
        <end position="48"/>
    </location>
</feature>
<gene>
    <name evidence="5" type="ORF">CPT75_18825</name>
</gene>
<dbReference type="Proteomes" id="UP000245488">
    <property type="component" value="Chromosome"/>
</dbReference>
<dbReference type="InterPro" id="IPR036890">
    <property type="entry name" value="HATPase_C_sf"/>
</dbReference>
<dbReference type="SUPFAM" id="SSF55874">
    <property type="entry name" value="ATPase domain of HSP90 chaperone/DNA topoisomerase II/histidine kinase"/>
    <property type="match status" value="1"/>
</dbReference>
<evidence type="ECO:0000259" key="4">
    <source>
        <dbReference type="PROSITE" id="PS50109"/>
    </source>
</evidence>
<protein>
    <submittedName>
        <fullName evidence="5">Sensor histidine kinase</fullName>
    </submittedName>
</protein>
<evidence type="ECO:0000313" key="5">
    <source>
        <dbReference type="EMBL" id="PWT29027.1"/>
    </source>
</evidence>
<dbReference type="GO" id="GO:0000155">
    <property type="term" value="F:phosphorelay sensor kinase activity"/>
    <property type="evidence" value="ECO:0007669"/>
    <property type="project" value="InterPro"/>
</dbReference>
<evidence type="ECO:0000313" key="6">
    <source>
        <dbReference type="Proteomes" id="UP000245488"/>
    </source>
</evidence>
<dbReference type="PROSITE" id="PS50109">
    <property type="entry name" value="HIS_KIN"/>
    <property type="match status" value="1"/>
</dbReference>
<keyword evidence="6" id="KW-1185">Reference proteome</keyword>
<reference evidence="5 6" key="1">
    <citation type="submission" date="2017-09" db="EMBL/GenBank/DDBJ databases">
        <title>High-quality draft genome sequence of Butyrivibrio fibrisolvens INBov1, isolated from cow rumen.</title>
        <authorList>
            <person name="Rodriguez Hernaez J."/>
            <person name="Rivarola M."/>
            <person name="Paniego N."/>
            <person name="Cravero S."/>
            <person name="Ceron Cucchi M."/>
            <person name="Martinez M.C."/>
        </authorList>
    </citation>
    <scope>NUCLEOTIDE SEQUENCE [LARGE SCALE GENOMIC DNA]</scope>
    <source>
        <strain evidence="5 6">INBov1</strain>
    </source>
</reference>
<sequence length="609" mass="69789">MARDMRLNMKWFSKGNIQKQLLSIYIIAGLVPIGIIGTILLVSTFSMFTGYNRNLLESYGQRVSTTLFEITTQAYNISEKFAYSQSMWNTLSCEYTSFDQEKDTIDEIDIIDSYNYEYTAIESVEIYSDNPYIQDYRQFYEATDTIKDSKWYQKAISRKAAFWEGLPRQDENGTTYYNICLIRQIPLVDSKYHAVLVMRLSDNYLRTRLREQQYSVVISVNEGSVSFCSDNSYYGQILTDLLPVDYGKEHYTYQGTKSINGRMSMLNVNTLSAYRADSILYITTIDYNSISRFFIILVFIIIILLLALIVPYEILRLFSRYFSDRVVTLKSAVHKVSSGEYDIVPSLEGEDEISEAFSDLVITAHEIKQKNEQMYKAQLDRKELLNRQSQMELKMLTSQINPHFLYNTLETIRMKAVTAGDREVAKAIKILGKMLRFVLDKGNSDEVSLASSLDHVENYLSIQKMRFGDKVGYEIHIDDDIDPESVTTMPLIIQPLVENAIQHGLREKEGNGIIRVDITKVMLDSTEEDSKSALKITVTDNGEGMSAERLSELKESIKTPSDDGSSIGISNVYNRIKLKYKDPYTMTIDSTKGVGTVINLYVPIQIRHN</sequence>
<dbReference type="Gene3D" id="3.30.565.10">
    <property type="entry name" value="Histidine kinase-like ATPase, C-terminal domain"/>
    <property type="match status" value="1"/>
</dbReference>
<name>A0A317G645_BUTFI</name>
<keyword evidence="3" id="KW-0812">Transmembrane</keyword>
<evidence type="ECO:0000256" key="3">
    <source>
        <dbReference type="SAM" id="Phobius"/>
    </source>
</evidence>
<dbReference type="Pfam" id="PF02518">
    <property type="entry name" value="HATPase_c"/>
    <property type="match status" value="1"/>
</dbReference>
<keyword evidence="1 5" id="KW-0808">Transferase</keyword>
<dbReference type="Pfam" id="PF06580">
    <property type="entry name" value="His_kinase"/>
    <property type="match status" value="1"/>
</dbReference>
<dbReference type="AlphaFoldDB" id="A0A317G645"/>
<keyword evidence="3" id="KW-1133">Transmembrane helix</keyword>
<feature type="transmembrane region" description="Helical" evidence="3">
    <location>
        <begin position="293"/>
        <end position="315"/>
    </location>
</feature>
<dbReference type="GO" id="GO:0016020">
    <property type="term" value="C:membrane"/>
    <property type="evidence" value="ECO:0007669"/>
    <property type="project" value="InterPro"/>
</dbReference>
<proteinExistence type="predicted"/>
<accession>A0A317G645</accession>
<dbReference type="InterPro" id="IPR050640">
    <property type="entry name" value="Bact_2-comp_sensor_kinase"/>
</dbReference>
<keyword evidence="2" id="KW-0902">Two-component regulatory system</keyword>